<reference evidence="1 2" key="1">
    <citation type="submission" date="2015-11" db="EMBL/GenBank/DDBJ databases">
        <title>Expanding the genomic diversity of Burkholderia species for the development of highly accurate diagnostics.</title>
        <authorList>
            <person name="Sahl J."/>
            <person name="Keim P."/>
            <person name="Wagner D."/>
        </authorList>
    </citation>
    <scope>NUCLEOTIDE SEQUENCE [LARGE SCALE GENOMIC DNA]</scope>
    <source>
        <strain evidence="1 2">MSMB1960WGS</strain>
    </source>
</reference>
<dbReference type="EMBL" id="LPHB01000056">
    <property type="protein sequence ID" value="KWA58992.1"/>
    <property type="molecule type" value="Genomic_DNA"/>
</dbReference>
<dbReference type="AlphaFoldDB" id="A0A108ICV9"/>
<organism evidence="1">
    <name type="scientific">Burkholderia stagnalis</name>
    <dbReference type="NCBI Taxonomy" id="1503054"/>
    <lineage>
        <taxon>Bacteria</taxon>
        <taxon>Pseudomonadati</taxon>
        <taxon>Pseudomonadota</taxon>
        <taxon>Betaproteobacteria</taxon>
        <taxon>Burkholderiales</taxon>
        <taxon>Burkholderiaceae</taxon>
        <taxon>Burkholderia</taxon>
        <taxon>Burkholderia cepacia complex</taxon>
    </lineage>
</organism>
<name>A0A108ICV9_9BURK</name>
<sequence>MLALKDDQSALLERIRYALEAIERVPDAYRNHTAWHREIDKDHDRIDTRPCIASDLQVCREPDPDLCAGRGPR</sequence>
<dbReference type="Proteomes" id="UP000068603">
    <property type="component" value="Unassembled WGS sequence"/>
</dbReference>
<accession>A0A108ICV9</accession>
<proteinExistence type="predicted"/>
<protein>
    <submittedName>
        <fullName evidence="1">Uncharacterized protein</fullName>
    </submittedName>
</protein>
<gene>
    <name evidence="1" type="ORF">WT44_22935</name>
</gene>
<comment type="caution">
    <text evidence="1">The sequence shown here is derived from an EMBL/GenBank/DDBJ whole genome shotgun (WGS) entry which is preliminary data.</text>
</comment>
<evidence type="ECO:0000313" key="2">
    <source>
        <dbReference type="Proteomes" id="UP000068603"/>
    </source>
</evidence>
<evidence type="ECO:0000313" key="1">
    <source>
        <dbReference type="EMBL" id="KWA58992.1"/>
    </source>
</evidence>